<dbReference type="Proteomes" id="UP000830671">
    <property type="component" value="Chromosome 9"/>
</dbReference>
<evidence type="ECO:0000256" key="1">
    <source>
        <dbReference type="SAM" id="MobiDB-lite"/>
    </source>
</evidence>
<dbReference type="KEGG" id="clup:CLUP02_16926"/>
<dbReference type="AlphaFoldDB" id="A0A9Q8TB35"/>
<keyword evidence="3" id="KW-1185">Reference proteome</keyword>
<dbReference type="EMBL" id="CP019481">
    <property type="protein sequence ID" value="UQC91391.1"/>
    <property type="molecule type" value="Genomic_DNA"/>
</dbReference>
<protein>
    <submittedName>
        <fullName evidence="2">Uncharacterized protein</fullName>
    </submittedName>
</protein>
<feature type="compositionally biased region" description="Polar residues" evidence="1">
    <location>
        <begin position="471"/>
        <end position="481"/>
    </location>
</feature>
<gene>
    <name evidence="2" type="ORF">CLUP02_16926</name>
</gene>
<sequence>MSSSWVVVIQCSVLRGSARVYDSVDERWKMNPVPIWYVTVCPNSANPLGILGLAWSGCWGVGSVADPVCSEGRTAVPAGGDDNMLPGTPSRFGWISFSLRGRAEAAYACAVLCSVLAAAQRYWNLQQQYDASSSELAWLEILSWMKYGVRLRLVINVEYSRSISPHCSTPPTFSKLRIRNYDDRRSACDDQQQAPNESLLDSSPDSWLRKCRLHQVNASILTILQSYFSLILVTGVDLSAIFEPVVISCSSCGYCPKTPSNPVQARQTSTAGDVDIIYPFFRPTKGVPRGEDMRNPNTETPVLLWRRLNLKFEHHVSNKRCPSRRRSEEIRAFARLLQCRTFVGRAVLSSSLHLPWEKPPSKNLNAFDLPLSTWRVGWYPVRAQQSLQSDMNRHFVPPTLWVQWRLLTKSLPMMARAVSVLTFSIFAADTTTWTRSSSLILAKQLCFAKAPRQLGKDCANLLVRSEKMSPDVSQQQASTPGPRTIEFDPALAPGILSE</sequence>
<dbReference type="GeneID" id="73350853"/>
<evidence type="ECO:0000313" key="2">
    <source>
        <dbReference type="EMBL" id="UQC91391.1"/>
    </source>
</evidence>
<evidence type="ECO:0000313" key="3">
    <source>
        <dbReference type="Proteomes" id="UP000830671"/>
    </source>
</evidence>
<proteinExistence type="predicted"/>
<reference evidence="2" key="1">
    <citation type="journal article" date="2021" name="Mol. Plant Microbe Interact.">
        <title>Complete Genome Sequence of the Plant-Pathogenic Fungus Colletotrichum lupini.</title>
        <authorList>
            <person name="Baroncelli R."/>
            <person name="Pensec F."/>
            <person name="Da Lio D."/>
            <person name="Boufleur T."/>
            <person name="Vicente I."/>
            <person name="Sarrocco S."/>
            <person name="Picot A."/>
            <person name="Baraldi E."/>
            <person name="Sukno S."/>
            <person name="Thon M."/>
            <person name="Le Floch G."/>
        </authorList>
    </citation>
    <scope>NUCLEOTIDE SEQUENCE</scope>
    <source>
        <strain evidence="2">IMI 504893</strain>
    </source>
</reference>
<name>A0A9Q8TB35_9PEZI</name>
<feature type="region of interest" description="Disordered" evidence="1">
    <location>
        <begin position="469"/>
        <end position="498"/>
    </location>
</feature>
<accession>A0A9Q8TB35</accession>
<dbReference type="RefSeq" id="XP_049152990.1">
    <property type="nucleotide sequence ID" value="XM_049295843.1"/>
</dbReference>
<organism evidence="2 3">
    <name type="scientific">Colletotrichum lupini</name>
    <dbReference type="NCBI Taxonomy" id="145971"/>
    <lineage>
        <taxon>Eukaryota</taxon>
        <taxon>Fungi</taxon>
        <taxon>Dikarya</taxon>
        <taxon>Ascomycota</taxon>
        <taxon>Pezizomycotina</taxon>
        <taxon>Sordariomycetes</taxon>
        <taxon>Hypocreomycetidae</taxon>
        <taxon>Glomerellales</taxon>
        <taxon>Glomerellaceae</taxon>
        <taxon>Colletotrichum</taxon>
        <taxon>Colletotrichum acutatum species complex</taxon>
    </lineage>
</organism>